<feature type="transmembrane region" description="Helical" evidence="6">
    <location>
        <begin position="174"/>
        <end position="193"/>
    </location>
</feature>
<proteinExistence type="predicted"/>
<dbReference type="InterPro" id="IPR037185">
    <property type="entry name" value="EmrE-like"/>
</dbReference>
<dbReference type="SUPFAM" id="SSF103481">
    <property type="entry name" value="Multidrug resistance efflux transporter EmrE"/>
    <property type="match status" value="2"/>
</dbReference>
<evidence type="ECO:0000256" key="1">
    <source>
        <dbReference type="ARBA" id="ARBA00004651"/>
    </source>
</evidence>
<evidence type="ECO:0000313" key="9">
    <source>
        <dbReference type="EMBL" id="VED48464.1"/>
    </source>
</evidence>
<feature type="chain" id="PRO_5031385878" evidence="7">
    <location>
        <begin position="19"/>
        <end position="280"/>
    </location>
</feature>
<protein>
    <submittedName>
        <fullName evidence="9">Predicted permease, DMT superfamily</fullName>
    </submittedName>
</protein>
<dbReference type="PANTHER" id="PTHR32322:SF9">
    <property type="entry name" value="AMINO-ACID METABOLITE EFFLUX PUMP-RELATED"/>
    <property type="match status" value="1"/>
</dbReference>
<feature type="domain" description="EamA" evidence="8">
    <location>
        <begin position="145"/>
        <end position="273"/>
    </location>
</feature>
<dbReference type="EMBL" id="LR134253">
    <property type="protein sequence ID" value="VED48464.1"/>
    <property type="molecule type" value="Genomic_DNA"/>
</dbReference>
<keyword evidence="4 6" id="KW-1133">Transmembrane helix</keyword>
<keyword evidence="7" id="KW-0732">Signal</keyword>
<sequence length="280" mass="29139">MAKTALALKVSLAMLAFAANSVLCRLALKGGHIDPFSFSSLRLLSGALVLLPFLFLHTKSSISVWRPLSGFYLMVYAVFFSVAYIHLDTGAGALLLFGAVQFAMVMYGLFKGESLSVLRASGLMLALAGIAILLLPGAKAPPIFSAVLMIVAGLSWAAYSITGRKTQNAGASTAANFVLAVPMAIILSVLSIKEGHYDTVGIALSLLSGAVASAGAYVLWYTLPSLGSITASTIQLSVPCLAMLGGVVFLGESLTSRMVFSALAVLVGIVMVTQEKKPTV</sequence>
<feature type="transmembrane region" description="Helical" evidence="6">
    <location>
        <begin position="36"/>
        <end position="56"/>
    </location>
</feature>
<keyword evidence="3 6" id="KW-0812">Transmembrane</keyword>
<evidence type="ECO:0000256" key="7">
    <source>
        <dbReference type="SAM" id="SignalP"/>
    </source>
</evidence>
<dbReference type="InterPro" id="IPR000620">
    <property type="entry name" value="EamA_dom"/>
</dbReference>
<dbReference type="Proteomes" id="UP000267630">
    <property type="component" value="Chromosome 3"/>
</dbReference>
<evidence type="ECO:0000256" key="2">
    <source>
        <dbReference type="ARBA" id="ARBA00022475"/>
    </source>
</evidence>
<reference evidence="9 10" key="1">
    <citation type="submission" date="2018-12" db="EMBL/GenBank/DDBJ databases">
        <authorList>
            <consortium name="Pathogen Informatics"/>
        </authorList>
    </citation>
    <scope>NUCLEOTIDE SEQUENCE [LARGE SCALE GENOMIC DNA]</scope>
    <source>
        <strain evidence="9 10">NCTC9997</strain>
    </source>
</reference>
<feature type="transmembrane region" description="Helical" evidence="6">
    <location>
        <begin position="199"/>
        <end position="221"/>
    </location>
</feature>
<accession>A0A7Z8Z9T6</accession>
<feature type="signal peptide" evidence="7">
    <location>
        <begin position="1"/>
        <end position="18"/>
    </location>
</feature>
<dbReference type="GO" id="GO:0005886">
    <property type="term" value="C:plasma membrane"/>
    <property type="evidence" value="ECO:0007669"/>
    <property type="project" value="UniProtKB-SubCell"/>
</dbReference>
<evidence type="ECO:0000256" key="5">
    <source>
        <dbReference type="ARBA" id="ARBA00023136"/>
    </source>
</evidence>
<dbReference type="Pfam" id="PF00892">
    <property type="entry name" value="EamA"/>
    <property type="match status" value="2"/>
</dbReference>
<feature type="transmembrane region" description="Helical" evidence="6">
    <location>
        <begin position="117"/>
        <end position="137"/>
    </location>
</feature>
<keyword evidence="5 6" id="KW-0472">Membrane</keyword>
<evidence type="ECO:0000256" key="3">
    <source>
        <dbReference type="ARBA" id="ARBA00022692"/>
    </source>
</evidence>
<organism evidence="9 10">
    <name type="scientific">Raoultella terrigena</name>
    <name type="common">Klebsiella terrigena</name>
    <dbReference type="NCBI Taxonomy" id="577"/>
    <lineage>
        <taxon>Bacteria</taxon>
        <taxon>Pseudomonadati</taxon>
        <taxon>Pseudomonadota</taxon>
        <taxon>Gammaproteobacteria</taxon>
        <taxon>Enterobacterales</taxon>
        <taxon>Enterobacteriaceae</taxon>
        <taxon>Klebsiella/Raoultella group</taxon>
        <taxon>Raoultella</taxon>
    </lineage>
</organism>
<comment type="subcellular location">
    <subcellularLocation>
        <location evidence="1">Cell membrane</location>
        <topology evidence="1">Multi-pass membrane protein</topology>
    </subcellularLocation>
</comment>
<feature type="transmembrane region" description="Helical" evidence="6">
    <location>
        <begin position="143"/>
        <end position="162"/>
    </location>
</feature>
<feature type="transmembrane region" description="Helical" evidence="6">
    <location>
        <begin position="257"/>
        <end position="273"/>
    </location>
</feature>
<gene>
    <name evidence="9" type="ORF">NCTC9997_02113</name>
</gene>
<evidence type="ECO:0000256" key="4">
    <source>
        <dbReference type="ARBA" id="ARBA00022989"/>
    </source>
</evidence>
<dbReference type="AlphaFoldDB" id="A0A7Z8Z9T6"/>
<feature type="domain" description="EamA" evidence="8">
    <location>
        <begin position="10"/>
        <end position="134"/>
    </location>
</feature>
<evidence type="ECO:0000256" key="6">
    <source>
        <dbReference type="SAM" id="Phobius"/>
    </source>
</evidence>
<keyword evidence="2" id="KW-1003">Cell membrane</keyword>
<feature type="transmembrane region" description="Helical" evidence="6">
    <location>
        <begin position="93"/>
        <end position="110"/>
    </location>
</feature>
<dbReference type="PANTHER" id="PTHR32322">
    <property type="entry name" value="INNER MEMBRANE TRANSPORTER"/>
    <property type="match status" value="1"/>
</dbReference>
<feature type="transmembrane region" description="Helical" evidence="6">
    <location>
        <begin position="233"/>
        <end position="251"/>
    </location>
</feature>
<evidence type="ECO:0000259" key="8">
    <source>
        <dbReference type="Pfam" id="PF00892"/>
    </source>
</evidence>
<name>A0A7Z8Z9T6_RAOTE</name>
<dbReference type="InterPro" id="IPR050638">
    <property type="entry name" value="AA-Vitamin_Transporters"/>
</dbReference>
<feature type="transmembrane region" description="Helical" evidence="6">
    <location>
        <begin position="68"/>
        <end position="87"/>
    </location>
</feature>
<keyword evidence="10" id="KW-1185">Reference proteome</keyword>
<evidence type="ECO:0000313" key="10">
    <source>
        <dbReference type="Proteomes" id="UP000267630"/>
    </source>
</evidence>